<dbReference type="GeneID" id="66060881"/>
<dbReference type="AlphaFoldDB" id="A0A8E5ME18"/>
<proteinExistence type="predicted"/>
<reference evidence="1" key="1">
    <citation type="submission" date="2020-03" db="EMBL/GenBank/DDBJ databases">
        <title>A mixture of massive structural variations and highly conserved coding sequences in Ustilaginoidea virens genome.</title>
        <authorList>
            <person name="Zhang K."/>
            <person name="Zhao Z."/>
            <person name="Zhang Z."/>
            <person name="Li Y."/>
            <person name="Hsiang T."/>
            <person name="Sun W."/>
        </authorList>
    </citation>
    <scope>NUCLEOTIDE SEQUENCE</scope>
    <source>
        <strain evidence="1">UV-8b</strain>
    </source>
</reference>
<evidence type="ECO:0000313" key="2">
    <source>
        <dbReference type="Proteomes" id="UP000027002"/>
    </source>
</evidence>
<dbReference type="Proteomes" id="UP000027002">
    <property type="component" value="Chromosome 1"/>
</dbReference>
<name>A0A8E5ME18_USTVR</name>
<dbReference type="EMBL" id="CP072753">
    <property type="protein sequence ID" value="QUC15862.1"/>
    <property type="molecule type" value="Genomic_DNA"/>
</dbReference>
<dbReference type="KEGG" id="uvi:66060881"/>
<accession>A0A8E5ME18</accession>
<sequence length="87" mass="9354">MHLPSGVLSAPSSPKGRAITSFNSWAFCNLKSSSGSNPMGLFYIKRSTCAREIWVGTLFLNPDPPFHPSAIVVLPKRASVDPIIVSP</sequence>
<keyword evidence="2" id="KW-1185">Reference proteome</keyword>
<organism evidence="1 2">
    <name type="scientific">Ustilaginoidea virens</name>
    <name type="common">Rice false smut fungus</name>
    <name type="synonym">Villosiclava virens</name>
    <dbReference type="NCBI Taxonomy" id="1159556"/>
    <lineage>
        <taxon>Eukaryota</taxon>
        <taxon>Fungi</taxon>
        <taxon>Dikarya</taxon>
        <taxon>Ascomycota</taxon>
        <taxon>Pezizomycotina</taxon>
        <taxon>Sordariomycetes</taxon>
        <taxon>Hypocreomycetidae</taxon>
        <taxon>Hypocreales</taxon>
        <taxon>Clavicipitaceae</taxon>
        <taxon>Ustilaginoidea</taxon>
    </lineage>
</organism>
<protein>
    <submittedName>
        <fullName evidence="1">Uncharacterized protein</fullName>
    </submittedName>
</protein>
<evidence type="ECO:0000313" key="1">
    <source>
        <dbReference type="EMBL" id="QUC15862.1"/>
    </source>
</evidence>
<gene>
    <name evidence="1" type="ORF">UV8b_00103</name>
</gene>
<dbReference type="RefSeq" id="XP_042993535.1">
    <property type="nucleotide sequence ID" value="XM_043137601.1"/>
</dbReference>